<name>M5RPH4_9BACT</name>
<comment type="caution">
    <text evidence="1">The sequence shown here is derived from an EMBL/GenBank/DDBJ whole genome shotgun (WGS) entry which is preliminary data.</text>
</comment>
<protein>
    <submittedName>
        <fullName evidence="1">Uncharacterized protein</fullName>
    </submittedName>
</protein>
<reference evidence="1 2" key="1">
    <citation type="journal article" date="2013" name="Mar. Genomics">
        <title>Expression of sulfatases in Rhodopirellula baltica and the diversity of sulfatases in the genus Rhodopirellula.</title>
        <authorList>
            <person name="Wegner C.E."/>
            <person name="Richter-Heitmann T."/>
            <person name="Klindworth A."/>
            <person name="Klockow C."/>
            <person name="Richter M."/>
            <person name="Achstetter T."/>
            <person name="Glockner F.O."/>
            <person name="Harder J."/>
        </authorList>
    </citation>
    <scope>NUCLEOTIDE SEQUENCE [LARGE SCALE GENOMIC DNA]</scope>
    <source>
        <strain evidence="1 2">SM1</strain>
    </source>
</reference>
<accession>M5RPH4</accession>
<proteinExistence type="predicted"/>
<dbReference type="EMBL" id="ANOG01000277">
    <property type="protein sequence ID" value="EMI21121.1"/>
    <property type="molecule type" value="Genomic_DNA"/>
</dbReference>
<keyword evidence="2" id="KW-1185">Reference proteome</keyword>
<dbReference type="PATRIC" id="fig|1265738.3.peg.1954"/>
<dbReference type="Proteomes" id="UP000011991">
    <property type="component" value="Unassembled WGS sequence"/>
</dbReference>
<evidence type="ECO:0000313" key="2">
    <source>
        <dbReference type="Proteomes" id="UP000011991"/>
    </source>
</evidence>
<sequence length="41" mass="4714">MQVPSRIATRSNRAQRIVFEFLRLIELTELSEGSELPEPSL</sequence>
<organism evidence="1 2">
    <name type="scientific">Rhodopirellula maiorica SM1</name>
    <dbReference type="NCBI Taxonomy" id="1265738"/>
    <lineage>
        <taxon>Bacteria</taxon>
        <taxon>Pseudomonadati</taxon>
        <taxon>Planctomycetota</taxon>
        <taxon>Planctomycetia</taxon>
        <taxon>Pirellulales</taxon>
        <taxon>Pirellulaceae</taxon>
        <taxon>Novipirellula</taxon>
    </lineage>
</organism>
<dbReference type="AlphaFoldDB" id="M5RPH4"/>
<evidence type="ECO:0000313" key="1">
    <source>
        <dbReference type="EMBL" id="EMI21121.1"/>
    </source>
</evidence>
<gene>
    <name evidence="1" type="ORF">RMSM_01952</name>
</gene>